<reference evidence="1 2" key="1">
    <citation type="submission" date="2014-09" db="EMBL/GenBank/DDBJ databases">
        <title>Genome sequencing and annotation of Bacillus Okhensis strain Kh10-101T.</title>
        <authorList>
            <person name="Prakash J.S."/>
        </authorList>
    </citation>
    <scope>NUCLEOTIDE SEQUENCE [LARGE SCALE GENOMIC DNA]</scope>
    <source>
        <strain evidence="2">Kh10-101T</strain>
    </source>
</reference>
<dbReference type="AlphaFoldDB" id="A0A0B0IAI0"/>
<dbReference type="Proteomes" id="UP000030832">
    <property type="component" value="Unassembled WGS sequence"/>
</dbReference>
<sequence length="92" mass="11068">MFVNAFPVAYPSYGHRHMWQQPVVVHPGHYYYPGYHYGPNHYQWPDNKPHHEALAKQKPTLKKKSLHDYHWQHGYAFGQGIGQFPDYYNHNY</sequence>
<proteinExistence type="predicted"/>
<comment type="caution">
    <text evidence="1">The sequence shown here is derived from an EMBL/GenBank/DDBJ whole genome shotgun (WGS) entry which is preliminary data.</text>
</comment>
<accession>A0A0B0IAI0</accession>
<name>A0A0B0IAI0_9BACI</name>
<dbReference type="RefSeq" id="WP_034630084.1">
    <property type="nucleotide sequence ID" value="NZ_JRJU01000017.1"/>
</dbReference>
<protein>
    <submittedName>
        <fullName evidence="1">Uncharacterized protein</fullName>
    </submittedName>
</protein>
<evidence type="ECO:0000313" key="1">
    <source>
        <dbReference type="EMBL" id="KHF39573.1"/>
    </source>
</evidence>
<dbReference type="EMBL" id="JRJU01000017">
    <property type="protein sequence ID" value="KHF39573.1"/>
    <property type="molecule type" value="Genomic_DNA"/>
</dbReference>
<keyword evidence="2" id="KW-1185">Reference proteome</keyword>
<evidence type="ECO:0000313" key="2">
    <source>
        <dbReference type="Proteomes" id="UP000030832"/>
    </source>
</evidence>
<gene>
    <name evidence="1" type="ORF">LQ50_14095</name>
</gene>
<organism evidence="1 2">
    <name type="scientific">Halalkalibacter okhensis</name>
    <dbReference type="NCBI Taxonomy" id="333138"/>
    <lineage>
        <taxon>Bacteria</taxon>
        <taxon>Bacillati</taxon>
        <taxon>Bacillota</taxon>
        <taxon>Bacilli</taxon>
        <taxon>Bacillales</taxon>
        <taxon>Bacillaceae</taxon>
        <taxon>Halalkalibacter</taxon>
    </lineage>
</organism>
<dbReference type="OrthoDB" id="2943620at2"/>